<reference evidence="5 6" key="1">
    <citation type="submission" date="2015-08" db="EMBL/GenBank/DDBJ databases">
        <title>Next Generation Sequencing and Analysis of the Genome of Puccinia sorghi L Schw, the Causal Agent of Maize Common Rust.</title>
        <authorList>
            <person name="Rochi L."/>
            <person name="Burguener G."/>
            <person name="Darino M."/>
            <person name="Turjanski A."/>
            <person name="Kreff E."/>
            <person name="Dieguez M.J."/>
            <person name="Sacco F."/>
        </authorList>
    </citation>
    <scope>NUCLEOTIDE SEQUENCE [LARGE SCALE GENOMIC DNA]</scope>
    <source>
        <strain evidence="5 6">RO10H11247</strain>
    </source>
</reference>
<proteinExistence type="inferred from homology"/>
<protein>
    <recommendedName>
        <fullName evidence="4">Coiled-coil domain-containing protein</fullName>
    </recommendedName>
</protein>
<feature type="domain" description="Coiled-coil" evidence="4">
    <location>
        <begin position="250"/>
        <end position="277"/>
    </location>
</feature>
<dbReference type="Proteomes" id="UP000037035">
    <property type="component" value="Unassembled WGS sequence"/>
</dbReference>
<dbReference type="OrthoDB" id="76412at2759"/>
<feature type="region of interest" description="Disordered" evidence="3">
    <location>
        <begin position="124"/>
        <end position="143"/>
    </location>
</feature>
<evidence type="ECO:0000256" key="2">
    <source>
        <dbReference type="ARBA" id="ARBA00023054"/>
    </source>
</evidence>
<dbReference type="PANTHER" id="PTHR21680:SF0">
    <property type="entry name" value="COILED-COIL DOMAIN-CONTAINING PROTEIN 124"/>
    <property type="match status" value="1"/>
</dbReference>
<evidence type="ECO:0000256" key="1">
    <source>
        <dbReference type="ARBA" id="ARBA00008296"/>
    </source>
</evidence>
<comment type="caution">
    <text evidence="5">The sequence shown here is derived from an EMBL/GenBank/DDBJ whole genome shotgun (WGS) entry which is preliminary data.</text>
</comment>
<sequence length="309" mass="35098">MRQKLVVRGRSPRRQHSLARGVYRGLDKSTVDSFGLSTKTYLLNTRIIPQYGQGWRKRSRRKGRKICTRRTGQNTKTEGVGGRRSSPMGRWRQGEQSKIQELIHAFLKIADILFNLSLPRLARKKRRRRPQPPKLNESAYCQKEEEEQEAKKASAKATKPAVSKSAKKSGPSSTAVPEFSARNIALDLLDIANEKTDKASLGAKAAKGVDAHPERRFKAAFEAYKENELPGLRKEVSTSAFPFIICHSLKQPGLRLQQYHDLLYKQFQKHPDNPFNQVTVAYDATKEDKVAALQTKKKVIEERYVTLSL</sequence>
<dbReference type="GO" id="GO:0003713">
    <property type="term" value="F:transcription coactivator activity"/>
    <property type="evidence" value="ECO:0007669"/>
    <property type="project" value="TreeGrafter"/>
</dbReference>
<accession>A0A0L6V778</accession>
<evidence type="ECO:0000259" key="4">
    <source>
        <dbReference type="Pfam" id="PF06244"/>
    </source>
</evidence>
<feature type="domain" description="Coiled-coil" evidence="4">
    <location>
        <begin position="203"/>
        <end position="237"/>
    </location>
</feature>
<feature type="region of interest" description="Disordered" evidence="3">
    <location>
        <begin position="151"/>
        <end position="176"/>
    </location>
</feature>
<evidence type="ECO:0000313" key="5">
    <source>
        <dbReference type="EMBL" id="KNZ56579.1"/>
    </source>
</evidence>
<dbReference type="STRING" id="27349.A0A0L6V778"/>
<dbReference type="InterPro" id="IPR054414">
    <property type="entry name" value="Ccdc124/Oxs1_C"/>
</dbReference>
<evidence type="ECO:0000256" key="3">
    <source>
        <dbReference type="SAM" id="MobiDB-lite"/>
    </source>
</evidence>
<dbReference type="AlphaFoldDB" id="A0A0L6V778"/>
<dbReference type="Pfam" id="PF06244">
    <property type="entry name" value="Ccdc124"/>
    <property type="match status" value="2"/>
</dbReference>
<comment type="similarity">
    <text evidence="1">Belongs to the CCDC124 family.</text>
</comment>
<dbReference type="InterPro" id="IPR010422">
    <property type="entry name" value="Ccdc124/Oxs1"/>
</dbReference>
<evidence type="ECO:0000313" key="6">
    <source>
        <dbReference type="Proteomes" id="UP000037035"/>
    </source>
</evidence>
<keyword evidence="6" id="KW-1185">Reference proteome</keyword>
<feature type="region of interest" description="Disordered" evidence="3">
    <location>
        <begin position="71"/>
        <end position="91"/>
    </location>
</feature>
<dbReference type="EMBL" id="LAVV01007249">
    <property type="protein sequence ID" value="KNZ56579.1"/>
    <property type="molecule type" value="Genomic_DNA"/>
</dbReference>
<keyword evidence="2" id="KW-0175">Coiled coil</keyword>
<name>A0A0L6V778_9BASI</name>
<organism evidence="5 6">
    <name type="scientific">Puccinia sorghi</name>
    <dbReference type="NCBI Taxonomy" id="27349"/>
    <lineage>
        <taxon>Eukaryota</taxon>
        <taxon>Fungi</taxon>
        <taxon>Dikarya</taxon>
        <taxon>Basidiomycota</taxon>
        <taxon>Pucciniomycotina</taxon>
        <taxon>Pucciniomycetes</taxon>
        <taxon>Pucciniales</taxon>
        <taxon>Pucciniaceae</taxon>
        <taxon>Puccinia</taxon>
    </lineage>
</organism>
<dbReference type="GO" id="GO:0005634">
    <property type="term" value="C:nucleus"/>
    <property type="evidence" value="ECO:0007669"/>
    <property type="project" value="TreeGrafter"/>
</dbReference>
<gene>
    <name evidence="5" type="ORF">VP01_2371g1</name>
</gene>
<feature type="compositionally biased region" description="Low complexity" evidence="3">
    <location>
        <begin position="155"/>
        <end position="175"/>
    </location>
</feature>
<dbReference type="PANTHER" id="PTHR21680">
    <property type="entry name" value="COILED-COIL DOMAIN-CONTAINING PROTEIN 124"/>
    <property type="match status" value="1"/>
</dbReference>
<dbReference type="VEuPathDB" id="FungiDB:VP01_2371g1"/>
<dbReference type="GO" id="GO:0006366">
    <property type="term" value="P:transcription by RNA polymerase II"/>
    <property type="evidence" value="ECO:0007669"/>
    <property type="project" value="TreeGrafter"/>
</dbReference>